<dbReference type="PANTHER" id="PTHR47245">
    <property type="entry name" value="PEPTIDYLPROLYL ISOMERASE"/>
    <property type="match status" value="1"/>
</dbReference>
<dbReference type="InterPro" id="IPR000297">
    <property type="entry name" value="PPIase_PpiC"/>
</dbReference>
<dbReference type="Gene3D" id="3.10.50.40">
    <property type="match status" value="1"/>
</dbReference>
<dbReference type="InterPro" id="IPR027304">
    <property type="entry name" value="Trigger_fact/SurA_dom_sf"/>
</dbReference>
<keyword evidence="2" id="KW-1133">Transmembrane helix</keyword>
<keyword evidence="1" id="KW-0697">Rotamase</keyword>
<dbReference type="SUPFAM" id="SSF109998">
    <property type="entry name" value="Triger factor/SurA peptide-binding domain-like"/>
    <property type="match status" value="1"/>
</dbReference>
<evidence type="ECO:0000256" key="1">
    <source>
        <dbReference type="PROSITE-ProRule" id="PRU00278"/>
    </source>
</evidence>
<comment type="caution">
    <text evidence="4">The sequence shown here is derived from an EMBL/GenBank/DDBJ whole genome shotgun (WGS) entry which is preliminary data.</text>
</comment>
<dbReference type="Pfam" id="PF13623">
    <property type="entry name" value="SurA_N_2"/>
    <property type="match status" value="1"/>
</dbReference>
<evidence type="ECO:0000256" key="2">
    <source>
        <dbReference type="SAM" id="Phobius"/>
    </source>
</evidence>
<dbReference type="Gene3D" id="1.10.4030.10">
    <property type="entry name" value="Porin chaperone SurA, peptide-binding domain"/>
    <property type="match status" value="1"/>
</dbReference>
<dbReference type="InterPro" id="IPR050245">
    <property type="entry name" value="PrsA_foldase"/>
</dbReference>
<evidence type="ECO:0000259" key="3">
    <source>
        <dbReference type="PROSITE" id="PS50198"/>
    </source>
</evidence>
<keyword evidence="1" id="KW-0413">Isomerase</keyword>
<dbReference type="PANTHER" id="PTHR47245:SF2">
    <property type="entry name" value="PEPTIDYL-PROLYL CIS-TRANS ISOMERASE HP_0175-RELATED"/>
    <property type="match status" value="1"/>
</dbReference>
<feature type="domain" description="PpiC" evidence="3">
    <location>
        <begin position="313"/>
        <end position="413"/>
    </location>
</feature>
<gene>
    <name evidence="4" type="ORF">A3A02_04015</name>
</gene>
<dbReference type="GO" id="GO:0003755">
    <property type="term" value="F:peptidyl-prolyl cis-trans isomerase activity"/>
    <property type="evidence" value="ECO:0007669"/>
    <property type="project" value="UniProtKB-KW"/>
</dbReference>
<feature type="transmembrane region" description="Helical" evidence="2">
    <location>
        <begin position="159"/>
        <end position="183"/>
    </location>
</feature>
<dbReference type="SUPFAM" id="SSF54534">
    <property type="entry name" value="FKBP-like"/>
    <property type="match status" value="1"/>
</dbReference>
<dbReference type="InterPro" id="IPR046357">
    <property type="entry name" value="PPIase_dom_sf"/>
</dbReference>
<accession>A0A1G1YHC6</accession>
<dbReference type="Pfam" id="PF00639">
    <property type="entry name" value="Rotamase"/>
    <property type="match status" value="1"/>
</dbReference>
<organism evidence="4 5">
    <name type="scientific">Candidatus Buchananbacteria bacterium RIFCSPLOWO2_01_FULL_39_33</name>
    <dbReference type="NCBI Taxonomy" id="1797543"/>
    <lineage>
        <taxon>Bacteria</taxon>
        <taxon>Candidatus Buchananiibacteriota</taxon>
    </lineage>
</organism>
<proteinExistence type="predicted"/>
<keyword evidence="2" id="KW-0472">Membrane</keyword>
<dbReference type="PROSITE" id="PS50198">
    <property type="entry name" value="PPIC_PPIASE_2"/>
    <property type="match status" value="1"/>
</dbReference>
<name>A0A1G1YHC6_9BACT</name>
<evidence type="ECO:0000313" key="4">
    <source>
        <dbReference type="EMBL" id="OGY51768.1"/>
    </source>
</evidence>
<keyword evidence="2" id="KW-0812">Transmembrane</keyword>
<reference evidence="4 5" key="1">
    <citation type="journal article" date="2016" name="Nat. Commun.">
        <title>Thousands of microbial genomes shed light on interconnected biogeochemical processes in an aquifer system.</title>
        <authorList>
            <person name="Anantharaman K."/>
            <person name="Brown C.T."/>
            <person name="Hug L.A."/>
            <person name="Sharon I."/>
            <person name="Castelle C.J."/>
            <person name="Probst A.J."/>
            <person name="Thomas B.C."/>
            <person name="Singh A."/>
            <person name="Wilkins M.J."/>
            <person name="Karaoz U."/>
            <person name="Brodie E.L."/>
            <person name="Williams K.H."/>
            <person name="Hubbard S.S."/>
            <person name="Banfield J.F."/>
        </authorList>
    </citation>
    <scope>NUCLEOTIDE SEQUENCE [LARGE SCALE GENOMIC DNA]</scope>
</reference>
<dbReference type="Proteomes" id="UP000177376">
    <property type="component" value="Unassembled WGS sequence"/>
</dbReference>
<protein>
    <recommendedName>
        <fullName evidence="3">PpiC domain-containing protein</fullName>
    </recommendedName>
</protein>
<dbReference type="EMBL" id="MHIM01000031">
    <property type="protein sequence ID" value="OGY51768.1"/>
    <property type="molecule type" value="Genomic_DNA"/>
</dbReference>
<sequence length="454" mass="50500">MANSLNLTPERKAKLKKEVMEEINKAEEKKSAAIKEIPPVIVKPQPPRADLGAKKPAMVKIAKKELVTTSSKKIVIKQLPSQPKPAPTKKKAVKKTAVAKVSARPKAPAQPKIAAALKPKVTTILKPKEIFSEPDSFVQIAKRKNIFRFKIPPINIKKLVISLAIVTIITLIVILAANIWGVYRFGWHNKTSRLIADILPLPAGTVNGQLIPLSDYLDDFKIISDILSTSEAKSALDQNQIKDQLFNRLVSLNIIENELKKYNKSVTPPMLDEEMQKIIDQLGSKEKVISDINDIYGMDLAMFKQNILKPLIAAAILQQEIMADENLEITKEAQRLAEAALALALQPSVDFEALVLQYATDSAVSSQRGDMGWFTKAELPDESAADLFLLPAGGVYNKVVKDQDGYHIFKVDSKLTDQESGKESIKLRQILIKVDVELYIKSLFDQAVIKRYVR</sequence>
<evidence type="ECO:0000313" key="5">
    <source>
        <dbReference type="Proteomes" id="UP000177376"/>
    </source>
</evidence>
<dbReference type="AlphaFoldDB" id="A0A1G1YHC6"/>